<sequence length="472" mass="50624">MQPRMSAPAIDFARLRSEMGIKADFSPEAERQAASVVDRFATDRVDRTDLELVTIDPPGSKDLDQAVRVVADDEGFLVHYAIADVAALVEPGSPIDVESHQRGQTMYFPDGNVPLHPRAMSEGLGSLLPDEVRPAVLWTMRVSADGDCTAAELQRVTVRSRARLDYAGVMADLHAERLHPAVAGLPGFGRTRLSWALRRGAVQLDLPDQEIVPHSPGRAWTLRLAPRTPADQWNAQVSLLTGMSAGTIQRDAGVGLLRTLPPAPAESVDDLHRAARHLDVPWPDGATPGEFLARLEPEAPTTLALMSVGARLMRGAGYLSLDEESARLPLEKLEHAGVGGLYAHVTAPLRRLSDRYATEVALAVTADRPVPDWVTEALPTLPKIMRSSDSAASTAERDSVSLTEAVVLSDQIGARFDAVVLKGPNGKRDAEVFIAEPAIVAPCEDAPAPGTRCVVEVVTADPGVPEVAFRAV</sequence>
<keyword evidence="3" id="KW-1185">Reference proteome</keyword>
<proteinExistence type="predicted"/>
<dbReference type="SMART" id="SM00955">
    <property type="entry name" value="RNB"/>
    <property type="match status" value="1"/>
</dbReference>
<feature type="domain" description="RNB" evidence="1">
    <location>
        <begin position="44"/>
        <end position="367"/>
    </location>
</feature>
<accession>A0ABZ2TZA7</accession>
<evidence type="ECO:0000313" key="2">
    <source>
        <dbReference type="EMBL" id="WYY06436.1"/>
    </source>
</evidence>
<reference evidence="2 3" key="1">
    <citation type="journal article" date="2023" name="Virus Evol.">
        <title>Computational host range prediction-The good, the bad, and the ugly.</title>
        <authorList>
            <person name="Howell A.A."/>
            <person name="Versoza C.J."/>
            <person name="Pfeifer S.P."/>
        </authorList>
    </citation>
    <scope>NUCLEOTIDE SEQUENCE [LARGE SCALE GENOMIC DNA]</scope>
    <source>
        <strain evidence="2 3">1610/1b</strain>
    </source>
</reference>
<dbReference type="Pfam" id="PF18614">
    <property type="entry name" value="RNase_II_C_S1"/>
    <property type="match status" value="1"/>
</dbReference>
<evidence type="ECO:0000313" key="3">
    <source>
        <dbReference type="Proteomes" id="UP001479933"/>
    </source>
</evidence>
<dbReference type="Pfam" id="PF00773">
    <property type="entry name" value="RNB"/>
    <property type="match status" value="1"/>
</dbReference>
<name>A0ABZ2TZA7_9ACTN</name>
<dbReference type="Proteomes" id="UP001479933">
    <property type="component" value="Chromosome"/>
</dbReference>
<evidence type="ECO:0000259" key="1">
    <source>
        <dbReference type="SMART" id="SM00955"/>
    </source>
</evidence>
<protein>
    <submittedName>
        <fullName evidence="2">RNB domain-containing ribonuclease</fullName>
    </submittedName>
</protein>
<dbReference type="SUPFAM" id="SSF50249">
    <property type="entry name" value="Nucleic acid-binding proteins"/>
    <property type="match status" value="1"/>
</dbReference>
<gene>
    <name evidence="2" type="ORF">RVF87_15365</name>
</gene>
<dbReference type="InterPro" id="IPR001900">
    <property type="entry name" value="RNase_II/R"/>
</dbReference>
<dbReference type="InterPro" id="IPR050180">
    <property type="entry name" value="RNR_Ribonuclease"/>
</dbReference>
<dbReference type="PANTHER" id="PTHR23355:SF37">
    <property type="entry name" value="EXORIBONUCLEASE 2"/>
    <property type="match status" value="1"/>
</dbReference>
<dbReference type="EMBL" id="CP136137">
    <property type="protein sequence ID" value="WYY06436.1"/>
    <property type="molecule type" value="Genomic_DNA"/>
</dbReference>
<dbReference type="PANTHER" id="PTHR23355">
    <property type="entry name" value="RIBONUCLEASE"/>
    <property type="match status" value="1"/>
</dbReference>
<organism evidence="2 3">
    <name type="scientific">Gordonia hydrophobica</name>
    <dbReference type="NCBI Taxonomy" id="40516"/>
    <lineage>
        <taxon>Bacteria</taxon>
        <taxon>Bacillati</taxon>
        <taxon>Actinomycetota</taxon>
        <taxon>Actinomycetes</taxon>
        <taxon>Mycobacteriales</taxon>
        <taxon>Gordoniaceae</taxon>
        <taxon>Gordonia</taxon>
    </lineage>
</organism>
<dbReference type="InterPro" id="IPR040596">
    <property type="entry name" value="RNase_II_C_S1"/>
</dbReference>
<dbReference type="RefSeq" id="WP_066162645.1">
    <property type="nucleotide sequence ID" value="NZ_CP136137.1"/>
</dbReference>
<dbReference type="InterPro" id="IPR012340">
    <property type="entry name" value="NA-bd_OB-fold"/>
</dbReference>